<keyword evidence="11" id="KW-0732">Signal</keyword>
<evidence type="ECO:0000313" key="15">
    <source>
        <dbReference type="Proteomes" id="UP000249185"/>
    </source>
</evidence>
<comment type="caution">
    <text evidence="14">The sequence shown here is derived from an EMBL/GenBank/DDBJ whole genome shotgun (WGS) entry which is preliminary data.</text>
</comment>
<feature type="domain" description="TonB-dependent receptor-like beta-barrel" evidence="12">
    <location>
        <begin position="256"/>
        <end position="625"/>
    </location>
</feature>
<feature type="chain" id="PRO_5015883680" description="TonB-dependent receptor" evidence="11">
    <location>
        <begin position="24"/>
        <end position="652"/>
    </location>
</feature>
<evidence type="ECO:0000256" key="2">
    <source>
        <dbReference type="ARBA" id="ARBA00009810"/>
    </source>
</evidence>
<keyword evidence="6 10" id="KW-0798">TonB box</keyword>
<evidence type="ECO:0000256" key="9">
    <source>
        <dbReference type="PROSITE-ProRule" id="PRU01360"/>
    </source>
</evidence>
<evidence type="ECO:0000256" key="4">
    <source>
        <dbReference type="ARBA" id="ARBA00022452"/>
    </source>
</evidence>
<keyword evidence="5 9" id="KW-0812">Transmembrane</keyword>
<evidence type="ECO:0000256" key="10">
    <source>
        <dbReference type="RuleBase" id="RU003357"/>
    </source>
</evidence>
<accession>A0A2W5N9V3</accession>
<dbReference type="CDD" id="cd01347">
    <property type="entry name" value="ligand_gated_channel"/>
    <property type="match status" value="1"/>
</dbReference>
<evidence type="ECO:0000256" key="1">
    <source>
        <dbReference type="ARBA" id="ARBA00004571"/>
    </source>
</evidence>
<feature type="signal peptide" evidence="11">
    <location>
        <begin position="1"/>
        <end position="23"/>
    </location>
</feature>
<evidence type="ECO:0000256" key="6">
    <source>
        <dbReference type="ARBA" id="ARBA00023077"/>
    </source>
</evidence>
<sequence>MRLGIGSALATLAATLVASGAAAQEEPESLLLDPVVVTAPTSGISDGAVSARAVGPEELAGAFQGAGVETVLNAIPGVTTESTAGDPAIAVNIRGLQSQGRVVVTIDGARQNFARSDHGANGTFYTDPEMLRAMEVVRGPAGAEAAPGAIGGTLSLRTVEAADLIAPGRAGGGEARLRYGSLSEEPTVHLAYAHELGSRASGLLAFTSAKTKDYDAPDGTRVEAAETSLSGLGKLAFSPVEGHDFVLSYSALNSKFRTGVASGFPRDNEMDTTNATLSYAFGAGDATLYRTGTKVSQQGLDADLRPNGLSRSYDTVTDGLRATVRRDVALGWSDHALTFVGEGFRDEVTTDDPTREGGGLTPSGSRRIISLLAEDTISIGERTEVILGLRYLDYRLESDDGDASDASLAPSLTLRRMLFDGVAVYGTVAKADRPPTLSETLVNGLHPPPATFQIRPNPNLKPESALTTEVGVTLSRVGLFLDDDTLNARLAVYRNDVDDYIGLVQRGTLFDAWFQYENVDDVRIDGAELEIAYDTGFAFASLGGQLMDGTNRTTDATVSGIPPNRLTLSGGARNAAETLELGARVNIVGSREDGTLSSEAWTTLDLFLTRAIGERASLGIALNNVTDQNYTPYLNTQPSPGFNALASLSIVF</sequence>
<dbReference type="InterPro" id="IPR000531">
    <property type="entry name" value="Beta-barrel_TonB"/>
</dbReference>
<keyword evidence="8 9" id="KW-0998">Cell outer membrane</keyword>
<evidence type="ECO:0000256" key="7">
    <source>
        <dbReference type="ARBA" id="ARBA00023136"/>
    </source>
</evidence>
<dbReference type="EMBL" id="QFPW01000016">
    <property type="protein sequence ID" value="PZQ47515.1"/>
    <property type="molecule type" value="Genomic_DNA"/>
</dbReference>
<dbReference type="GO" id="GO:0009279">
    <property type="term" value="C:cell outer membrane"/>
    <property type="evidence" value="ECO:0007669"/>
    <property type="project" value="UniProtKB-SubCell"/>
</dbReference>
<dbReference type="Pfam" id="PF00593">
    <property type="entry name" value="TonB_dep_Rec_b-barrel"/>
    <property type="match status" value="1"/>
</dbReference>
<evidence type="ECO:0000256" key="8">
    <source>
        <dbReference type="ARBA" id="ARBA00023237"/>
    </source>
</evidence>
<evidence type="ECO:0008006" key="16">
    <source>
        <dbReference type="Google" id="ProtNLM"/>
    </source>
</evidence>
<feature type="domain" description="TonB-dependent receptor plug" evidence="13">
    <location>
        <begin position="49"/>
        <end position="153"/>
    </location>
</feature>
<dbReference type="NCBIfam" id="TIGR01785">
    <property type="entry name" value="TonB-hemin"/>
    <property type="match status" value="1"/>
</dbReference>
<dbReference type="InterPro" id="IPR037066">
    <property type="entry name" value="Plug_dom_sf"/>
</dbReference>
<dbReference type="AlphaFoldDB" id="A0A2W5N9V3"/>
<dbReference type="SUPFAM" id="SSF56935">
    <property type="entry name" value="Porins"/>
    <property type="match status" value="1"/>
</dbReference>
<reference evidence="14 15" key="1">
    <citation type="submission" date="2017-08" db="EMBL/GenBank/DDBJ databases">
        <title>Infants hospitalized years apart are colonized by the same room-sourced microbial strains.</title>
        <authorList>
            <person name="Brooks B."/>
            <person name="Olm M.R."/>
            <person name="Firek B.A."/>
            <person name="Baker R."/>
            <person name="Thomas B.C."/>
            <person name="Morowitz M.J."/>
            <person name="Banfield J.F."/>
        </authorList>
    </citation>
    <scope>NUCLEOTIDE SEQUENCE [LARGE SCALE GENOMIC DNA]</scope>
    <source>
        <strain evidence="14">S2_005_002_R2_34</strain>
    </source>
</reference>
<dbReference type="Proteomes" id="UP000249185">
    <property type="component" value="Unassembled WGS sequence"/>
</dbReference>
<dbReference type="InterPro" id="IPR011276">
    <property type="entry name" value="TonB_haem/Hb_rcpt"/>
</dbReference>
<dbReference type="InterPro" id="IPR036942">
    <property type="entry name" value="Beta-barrel_TonB_sf"/>
</dbReference>
<dbReference type="PANTHER" id="PTHR30069:SF41">
    <property type="entry name" value="HEME_HEMOPEXIN UTILIZATION PROTEIN C"/>
    <property type="match status" value="1"/>
</dbReference>
<evidence type="ECO:0000256" key="5">
    <source>
        <dbReference type="ARBA" id="ARBA00022692"/>
    </source>
</evidence>
<comment type="similarity">
    <text evidence="2 9 10">Belongs to the TonB-dependent receptor family.</text>
</comment>
<dbReference type="InterPro" id="IPR039426">
    <property type="entry name" value="TonB-dep_rcpt-like"/>
</dbReference>
<evidence type="ECO:0000256" key="3">
    <source>
        <dbReference type="ARBA" id="ARBA00022448"/>
    </source>
</evidence>
<dbReference type="PANTHER" id="PTHR30069">
    <property type="entry name" value="TONB-DEPENDENT OUTER MEMBRANE RECEPTOR"/>
    <property type="match status" value="1"/>
</dbReference>
<comment type="subcellular location">
    <subcellularLocation>
        <location evidence="1 9">Cell outer membrane</location>
        <topology evidence="1 9">Multi-pass membrane protein</topology>
    </subcellularLocation>
</comment>
<keyword evidence="7 9" id="KW-0472">Membrane</keyword>
<keyword evidence="3 9" id="KW-0813">Transport</keyword>
<evidence type="ECO:0000259" key="13">
    <source>
        <dbReference type="Pfam" id="PF07715"/>
    </source>
</evidence>
<organism evidence="14 15">
    <name type="scientific">Rhodovulum sulfidophilum</name>
    <name type="common">Rhodobacter sulfidophilus</name>
    <dbReference type="NCBI Taxonomy" id="35806"/>
    <lineage>
        <taxon>Bacteria</taxon>
        <taxon>Pseudomonadati</taxon>
        <taxon>Pseudomonadota</taxon>
        <taxon>Alphaproteobacteria</taxon>
        <taxon>Rhodobacterales</taxon>
        <taxon>Paracoccaceae</taxon>
        <taxon>Rhodovulum</taxon>
    </lineage>
</organism>
<proteinExistence type="inferred from homology"/>
<dbReference type="Gene3D" id="2.170.130.10">
    <property type="entry name" value="TonB-dependent receptor, plug domain"/>
    <property type="match status" value="1"/>
</dbReference>
<protein>
    <recommendedName>
        <fullName evidence="16">TonB-dependent receptor</fullName>
    </recommendedName>
</protein>
<evidence type="ECO:0000313" key="14">
    <source>
        <dbReference type="EMBL" id="PZQ47515.1"/>
    </source>
</evidence>
<dbReference type="Pfam" id="PF07715">
    <property type="entry name" value="Plug"/>
    <property type="match status" value="1"/>
</dbReference>
<dbReference type="Gene3D" id="2.40.170.20">
    <property type="entry name" value="TonB-dependent receptor, beta-barrel domain"/>
    <property type="match status" value="1"/>
</dbReference>
<dbReference type="GO" id="GO:0044718">
    <property type="term" value="P:siderophore transmembrane transport"/>
    <property type="evidence" value="ECO:0007669"/>
    <property type="project" value="TreeGrafter"/>
</dbReference>
<dbReference type="GO" id="GO:0015232">
    <property type="term" value="F:heme transmembrane transporter activity"/>
    <property type="evidence" value="ECO:0007669"/>
    <property type="project" value="InterPro"/>
</dbReference>
<evidence type="ECO:0000259" key="12">
    <source>
        <dbReference type="Pfam" id="PF00593"/>
    </source>
</evidence>
<dbReference type="InterPro" id="IPR012910">
    <property type="entry name" value="Plug_dom"/>
</dbReference>
<name>A0A2W5N9V3_RHOSU</name>
<evidence type="ECO:0000256" key="11">
    <source>
        <dbReference type="SAM" id="SignalP"/>
    </source>
</evidence>
<gene>
    <name evidence="14" type="ORF">DI556_16840</name>
</gene>
<keyword evidence="4 9" id="KW-1134">Transmembrane beta strand</keyword>
<dbReference type="PROSITE" id="PS52016">
    <property type="entry name" value="TONB_DEPENDENT_REC_3"/>
    <property type="match status" value="1"/>
</dbReference>
<dbReference type="GO" id="GO:0015344">
    <property type="term" value="F:siderophore uptake transmembrane transporter activity"/>
    <property type="evidence" value="ECO:0007669"/>
    <property type="project" value="TreeGrafter"/>
</dbReference>